<dbReference type="PATRIC" id="fig|1094466.5.peg.1932"/>
<dbReference type="RefSeq" id="WP_014389017.1">
    <property type="nucleotide sequence ID" value="NC_017025.1"/>
</dbReference>
<keyword evidence="1" id="KW-0732">Signal</keyword>
<sequence>MKLLQKMALLLLISNVSMNAQVGINTTTPTQELDVNGDLRVRGLGNSKGKTATVSALPDGTLITGYTDMTAPGIKFVGNLTSDITLDQDYNYKDIVLGNELIDVNNEYNVANGRYMPKVDGYYKISMDFDMGDYTDDNKDVDILIGLWDLTSNSWVLRRTFKYKDNNNTGMTNGRNESYGISNYLQLNSTHSYTFRIFVDYDPSITSDNRTARLKAYNSGSTGTSISTSFSVEKVL</sequence>
<feature type="signal peptide" evidence="1">
    <location>
        <begin position="1"/>
        <end position="20"/>
    </location>
</feature>
<dbReference type="SUPFAM" id="SSF49842">
    <property type="entry name" value="TNF-like"/>
    <property type="match status" value="1"/>
</dbReference>
<organism evidence="2 3">
    <name type="scientific">Flavobacterium indicum (strain DSM 17447 / CIP 109464 / GPTSA100-9)</name>
    <dbReference type="NCBI Taxonomy" id="1094466"/>
    <lineage>
        <taxon>Bacteria</taxon>
        <taxon>Pseudomonadati</taxon>
        <taxon>Bacteroidota</taxon>
        <taxon>Flavobacteriia</taxon>
        <taxon>Flavobacteriales</taxon>
        <taxon>Flavobacteriaceae</taxon>
        <taxon>Flavobacterium</taxon>
    </lineage>
</organism>
<dbReference type="InterPro" id="IPR008983">
    <property type="entry name" value="Tumour_necrosis_fac-like_dom"/>
</dbReference>
<dbReference type="AlphaFoldDB" id="H8XUX0"/>
<dbReference type="eggNOG" id="ENOG5033HYQ">
    <property type="taxonomic scope" value="Bacteria"/>
</dbReference>
<dbReference type="Proteomes" id="UP000007599">
    <property type="component" value="Chromosome I"/>
</dbReference>
<dbReference type="OrthoDB" id="1345111at2"/>
<name>H8XUX0_FLAIG</name>
<protein>
    <recommendedName>
        <fullName evidence="4">Lipoprotein</fullName>
    </recommendedName>
</protein>
<dbReference type="EMBL" id="HE774682">
    <property type="protein sequence ID" value="CCG53898.1"/>
    <property type="molecule type" value="Genomic_DNA"/>
</dbReference>
<reference evidence="3" key="2">
    <citation type="submission" date="2012-03" db="EMBL/GenBank/DDBJ databases">
        <title>Complete genome sequence of Flavobacterium indicum GPTSA100-9T, isolated from warm spring water.</title>
        <authorList>
            <person name="Barbier P."/>
            <person name="Houel A."/>
            <person name="Loux V."/>
            <person name="Poulain J."/>
            <person name="Bernardet J.-F."/>
            <person name="Touchon M."/>
            <person name="Duchaud E."/>
        </authorList>
    </citation>
    <scope>NUCLEOTIDE SEQUENCE [LARGE SCALE GENOMIC DNA]</scope>
    <source>
        <strain evidence="3">DSM 17447 / CIP 109464 / GPTSA100-9</strain>
    </source>
</reference>
<evidence type="ECO:0000313" key="2">
    <source>
        <dbReference type="EMBL" id="CCG53898.1"/>
    </source>
</evidence>
<feature type="chain" id="PRO_5003616677" description="Lipoprotein" evidence="1">
    <location>
        <begin position="21"/>
        <end position="236"/>
    </location>
</feature>
<dbReference type="KEGG" id="fin:KQS_09840"/>
<dbReference type="HOGENOM" id="CLU_1183628_0_0_10"/>
<reference evidence="2 3" key="1">
    <citation type="journal article" date="2012" name="J. Bacteriol.">
        <title>Complete Genome Sequence of Flavobacterium indicum GPSTA100-9T, Isolated from Warm Spring Water.</title>
        <authorList>
            <person name="Barbier P."/>
            <person name="Houel A."/>
            <person name="Loux V."/>
            <person name="Poulain J."/>
            <person name="Bernardet J.F."/>
            <person name="Touchon M."/>
            <person name="Duchaud E."/>
        </authorList>
    </citation>
    <scope>NUCLEOTIDE SEQUENCE [LARGE SCALE GENOMIC DNA]</scope>
    <source>
        <strain evidence="3">DSM 17447 / CIP 109464 / GPTSA100-9</strain>
    </source>
</reference>
<proteinExistence type="predicted"/>
<evidence type="ECO:0000313" key="3">
    <source>
        <dbReference type="Proteomes" id="UP000007599"/>
    </source>
</evidence>
<evidence type="ECO:0008006" key="4">
    <source>
        <dbReference type="Google" id="ProtNLM"/>
    </source>
</evidence>
<evidence type="ECO:0000256" key="1">
    <source>
        <dbReference type="SAM" id="SignalP"/>
    </source>
</evidence>
<keyword evidence="3" id="KW-1185">Reference proteome</keyword>
<accession>H8XUX0</accession>
<gene>
    <name evidence="2" type="ordered locus">KQS_09840</name>
</gene>